<proteinExistence type="predicted"/>
<reference evidence="2 3" key="1">
    <citation type="submission" date="2024-02" db="EMBL/GenBank/DDBJ databases">
        <title>Chromosome-scale genome assembly of the rough periwinkle Littorina saxatilis.</title>
        <authorList>
            <person name="De Jode A."/>
            <person name="Faria R."/>
            <person name="Formenti G."/>
            <person name="Sims Y."/>
            <person name="Smith T.P."/>
            <person name="Tracey A."/>
            <person name="Wood J.M.D."/>
            <person name="Zagrodzka Z.B."/>
            <person name="Johannesson K."/>
            <person name="Butlin R.K."/>
            <person name="Leder E.H."/>
        </authorList>
    </citation>
    <scope>NUCLEOTIDE SEQUENCE [LARGE SCALE GENOMIC DNA]</scope>
    <source>
        <strain evidence="2">Snail1</strain>
        <tissue evidence="2">Muscle</tissue>
    </source>
</reference>
<dbReference type="AlphaFoldDB" id="A0AAN9B268"/>
<evidence type="ECO:0000313" key="2">
    <source>
        <dbReference type="EMBL" id="KAK7097871.1"/>
    </source>
</evidence>
<organism evidence="2 3">
    <name type="scientific">Littorina saxatilis</name>
    <dbReference type="NCBI Taxonomy" id="31220"/>
    <lineage>
        <taxon>Eukaryota</taxon>
        <taxon>Metazoa</taxon>
        <taxon>Spiralia</taxon>
        <taxon>Lophotrochozoa</taxon>
        <taxon>Mollusca</taxon>
        <taxon>Gastropoda</taxon>
        <taxon>Caenogastropoda</taxon>
        <taxon>Littorinimorpha</taxon>
        <taxon>Littorinoidea</taxon>
        <taxon>Littorinidae</taxon>
        <taxon>Littorina</taxon>
    </lineage>
</organism>
<protein>
    <submittedName>
        <fullName evidence="2">Uncharacterized protein</fullName>
    </submittedName>
</protein>
<accession>A0AAN9B268</accession>
<feature type="region of interest" description="Disordered" evidence="1">
    <location>
        <begin position="44"/>
        <end position="98"/>
    </location>
</feature>
<dbReference type="Proteomes" id="UP001374579">
    <property type="component" value="Unassembled WGS sequence"/>
</dbReference>
<sequence>MRRSCRLFKMSYRFVDLRTNTDKTGEMTRLPRFRNPAAALGLLPTPRSCRLPNSPASSPDGSRVASPDLETSPMPHTSSVSHSPPGPEASPEIHGMLTPQTSPQPYRCVCQRPQSLIMCSSCGFTFTGRVRSPCSAHPSQIYLMDNEVCPECSSACLREYKY</sequence>
<evidence type="ECO:0000313" key="3">
    <source>
        <dbReference type="Proteomes" id="UP001374579"/>
    </source>
</evidence>
<name>A0AAN9B268_9CAEN</name>
<dbReference type="EMBL" id="JBAMIC010000013">
    <property type="protein sequence ID" value="KAK7097871.1"/>
    <property type="molecule type" value="Genomic_DNA"/>
</dbReference>
<evidence type="ECO:0000256" key="1">
    <source>
        <dbReference type="SAM" id="MobiDB-lite"/>
    </source>
</evidence>
<gene>
    <name evidence="2" type="ORF">V1264_004785</name>
</gene>
<comment type="caution">
    <text evidence="2">The sequence shown here is derived from an EMBL/GenBank/DDBJ whole genome shotgun (WGS) entry which is preliminary data.</text>
</comment>
<keyword evidence="3" id="KW-1185">Reference proteome</keyword>